<comment type="subcellular location">
    <subcellularLocation>
        <location evidence="4">Cell outer membrane</location>
        <topology evidence="4">Multi-pass membrane protein</topology>
    </subcellularLocation>
</comment>
<dbReference type="GO" id="GO:0009279">
    <property type="term" value="C:cell outer membrane"/>
    <property type="evidence" value="ECO:0007669"/>
    <property type="project" value="UniProtKB-SubCell"/>
</dbReference>
<feature type="short sequence motif" description="TonB box" evidence="5">
    <location>
        <begin position="57"/>
        <end position="63"/>
    </location>
</feature>
<dbReference type="EMBL" id="UASD01000009">
    <property type="protein sequence ID" value="SPX17385.1"/>
    <property type="molecule type" value="Genomic_DNA"/>
</dbReference>
<accession>A0A2X1Q6U3</accession>
<keyword evidence="2 4" id="KW-0472">Membrane</keyword>
<reference evidence="8 9" key="1">
    <citation type="submission" date="2018-06" db="EMBL/GenBank/DDBJ databases">
        <authorList>
            <consortium name="Pathogen Informatics"/>
            <person name="Doyle S."/>
        </authorList>
    </citation>
    <scope>NUCLEOTIDE SEQUENCE [LARGE SCALE GENOMIC DNA]</scope>
    <source>
        <strain evidence="8 9">NCTC9073</strain>
    </source>
</reference>
<sequence>MTPLRVFRKTTPLVNAIRLSLLPLAGLSFSAFAAQVNIAPGSLDKALNQYAAHSGFTLSVDASLTRGKQSNGLHGDYDVESGLQQLLDGSGLQVKPLGNNSWTLEPAPAPKEDALTVVGDWLGDARENDVFEHAGVRDVIRREDFAKTGATTMREVLNRIPGVSAPENNGTGSHDLAMNFGIRGLNPRLASRSTVLMDGIPVPSPLTVSRSFHWLPFRSATWMPLTWYAVVVRCVTDRRAWAAW</sequence>
<dbReference type="PROSITE" id="PS00430">
    <property type="entry name" value="TONB_DEPENDENT_REC_1"/>
    <property type="match status" value="1"/>
</dbReference>
<evidence type="ECO:0000256" key="6">
    <source>
        <dbReference type="SAM" id="SignalP"/>
    </source>
</evidence>
<evidence type="ECO:0000259" key="7">
    <source>
        <dbReference type="SMART" id="SM00965"/>
    </source>
</evidence>
<dbReference type="Pfam" id="PF07660">
    <property type="entry name" value="STN"/>
    <property type="match status" value="1"/>
</dbReference>
<dbReference type="Proteomes" id="UP000250780">
    <property type="component" value="Unassembled WGS sequence"/>
</dbReference>
<feature type="chain" id="PRO_5015876909" evidence="6">
    <location>
        <begin position="34"/>
        <end position="244"/>
    </location>
</feature>
<dbReference type="AlphaFoldDB" id="A0A2X1Q6U3"/>
<evidence type="ECO:0000256" key="3">
    <source>
        <dbReference type="ARBA" id="ARBA00023237"/>
    </source>
</evidence>
<gene>
    <name evidence="8" type="primary">fecA_1</name>
    <name evidence="8" type="ORF">NCTC9073_05202</name>
</gene>
<proteinExistence type="inferred from homology"/>
<keyword evidence="6" id="KW-0732">Signal</keyword>
<keyword evidence="8" id="KW-0675">Receptor</keyword>
<dbReference type="PANTHER" id="PTHR30442">
    <property type="entry name" value="IRON III DICITRATE TRANSPORT PROTEIN FECA"/>
    <property type="match status" value="1"/>
</dbReference>
<dbReference type="InterPro" id="IPR037066">
    <property type="entry name" value="Plug_dom_sf"/>
</dbReference>
<dbReference type="InterPro" id="IPR011662">
    <property type="entry name" value="Secretin/TonB_short_N"/>
</dbReference>
<evidence type="ECO:0000256" key="1">
    <source>
        <dbReference type="ARBA" id="ARBA00022448"/>
    </source>
</evidence>
<name>A0A2X1Q6U3_ECOLX</name>
<keyword evidence="4" id="KW-0812">Transmembrane</keyword>
<keyword evidence="1 4" id="KW-0813">Transport</keyword>
<dbReference type="GO" id="GO:0033214">
    <property type="term" value="P:siderophore-iron import into cell"/>
    <property type="evidence" value="ECO:0007669"/>
    <property type="project" value="TreeGrafter"/>
</dbReference>
<feature type="signal peptide" evidence="6">
    <location>
        <begin position="1"/>
        <end position="33"/>
    </location>
</feature>
<evidence type="ECO:0000256" key="4">
    <source>
        <dbReference type="PROSITE-ProRule" id="PRU01360"/>
    </source>
</evidence>
<dbReference type="SMART" id="SM00965">
    <property type="entry name" value="STN"/>
    <property type="match status" value="1"/>
</dbReference>
<dbReference type="InterPro" id="IPR012910">
    <property type="entry name" value="Plug_dom"/>
</dbReference>
<dbReference type="SUPFAM" id="SSF56935">
    <property type="entry name" value="Porins"/>
    <property type="match status" value="1"/>
</dbReference>
<evidence type="ECO:0000313" key="8">
    <source>
        <dbReference type="EMBL" id="SPX17385.1"/>
    </source>
</evidence>
<evidence type="ECO:0000313" key="9">
    <source>
        <dbReference type="Proteomes" id="UP000250780"/>
    </source>
</evidence>
<dbReference type="Pfam" id="PF07715">
    <property type="entry name" value="Plug"/>
    <property type="match status" value="1"/>
</dbReference>
<protein>
    <submittedName>
        <fullName evidence="8">Iron(III) dicitrate TonB-dependent receptor</fullName>
    </submittedName>
</protein>
<organism evidence="8 9">
    <name type="scientific">Escherichia coli</name>
    <dbReference type="NCBI Taxonomy" id="562"/>
    <lineage>
        <taxon>Bacteria</taxon>
        <taxon>Pseudomonadati</taxon>
        <taxon>Pseudomonadota</taxon>
        <taxon>Gammaproteobacteria</taxon>
        <taxon>Enterobacterales</taxon>
        <taxon>Enterobacteriaceae</taxon>
        <taxon>Escherichia</taxon>
    </lineage>
</organism>
<dbReference type="PANTHER" id="PTHR30442:SF0">
    <property type="entry name" value="FE(3+) DICITRATE TRANSPORT PROTEIN FECA"/>
    <property type="match status" value="1"/>
</dbReference>
<comment type="similarity">
    <text evidence="4">Belongs to the TonB-dependent receptor family.</text>
</comment>
<dbReference type="Gene3D" id="3.55.50.30">
    <property type="match status" value="1"/>
</dbReference>
<dbReference type="InterPro" id="IPR010916">
    <property type="entry name" value="TonB_box_CS"/>
</dbReference>
<dbReference type="Gene3D" id="2.170.130.10">
    <property type="entry name" value="TonB-dependent receptor, plug domain"/>
    <property type="match status" value="1"/>
</dbReference>
<feature type="domain" description="Secretin/TonB short N-terminal" evidence="7">
    <location>
        <begin position="56"/>
        <end position="107"/>
    </location>
</feature>
<dbReference type="PROSITE" id="PS52016">
    <property type="entry name" value="TONB_DEPENDENT_REC_3"/>
    <property type="match status" value="1"/>
</dbReference>
<evidence type="ECO:0000256" key="2">
    <source>
        <dbReference type="ARBA" id="ARBA00023136"/>
    </source>
</evidence>
<evidence type="ECO:0000256" key="5">
    <source>
        <dbReference type="PROSITE-ProRule" id="PRU10143"/>
    </source>
</evidence>
<dbReference type="InterPro" id="IPR039426">
    <property type="entry name" value="TonB-dep_rcpt-like"/>
</dbReference>
<keyword evidence="3 4" id="KW-0998">Cell outer membrane</keyword>
<keyword evidence="4" id="KW-1134">Transmembrane beta strand</keyword>
<keyword evidence="5" id="KW-0798">TonB box</keyword>